<comment type="caution">
    <text evidence="2">The sequence shown here is derived from an EMBL/GenBank/DDBJ whole genome shotgun (WGS) entry which is preliminary data.</text>
</comment>
<feature type="compositionally biased region" description="Acidic residues" evidence="1">
    <location>
        <begin position="137"/>
        <end position="151"/>
    </location>
</feature>
<keyword evidence="3" id="KW-1185">Reference proteome</keyword>
<evidence type="ECO:0000256" key="1">
    <source>
        <dbReference type="SAM" id="MobiDB-lite"/>
    </source>
</evidence>
<accession>A0AAD7FLN9</accession>
<organism evidence="2 3">
    <name type="scientific">Roridomyces roridus</name>
    <dbReference type="NCBI Taxonomy" id="1738132"/>
    <lineage>
        <taxon>Eukaryota</taxon>
        <taxon>Fungi</taxon>
        <taxon>Dikarya</taxon>
        <taxon>Basidiomycota</taxon>
        <taxon>Agaricomycotina</taxon>
        <taxon>Agaricomycetes</taxon>
        <taxon>Agaricomycetidae</taxon>
        <taxon>Agaricales</taxon>
        <taxon>Marasmiineae</taxon>
        <taxon>Mycenaceae</taxon>
        <taxon>Roridomyces</taxon>
    </lineage>
</organism>
<sequence>MSTLPISPTQIVSILHLVHSFTTIPPHLLSSQLAFRQSCLNLNSDDPAYFFWPSSNDQHVLDALEQFQRKPIDDISLDFDIQYTRDESFFAHVEVIPGGLRLVFQHEGDSWKYHNAAHMPFPPSSYPSLDSVPEPQTVDEDSGSAEEDGDNYWDSYGEPAGEDNVAEEKAEVDEKSYWDLYNSVQGSGDSVIPSPVPEKQQEQERQEMYSGVDDPISSLSDRLAAISRRPPLEDEEDAITNDMMHTATDTVNSFPQPVAAISVHPPPEEENEATVPEPTKRNTPGVDALKESVRGLYRLWKVTSAETDPEAFLSLVRETLTEL</sequence>
<feature type="region of interest" description="Disordered" evidence="1">
    <location>
        <begin position="124"/>
        <end position="171"/>
    </location>
</feature>
<dbReference type="AlphaFoldDB" id="A0AAD7FLN9"/>
<protein>
    <submittedName>
        <fullName evidence="2">Uncharacterized protein</fullName>
    </submittedName>
</protein>
<proteinExistence type="predicted"/>
<feature type="region of interest" description="Disordered" evidence="1">
    <location>
        <begin position="263"/>
        <end position="287"/>
    </location>
</feature>
<evidence type="ECO:0000313" key="2">
    <source>
        <dbReference type="EMBL" id="KAJ7630971.1"/>
    </source>
</evidence>
<reference evidence="2" key="1">
    <citation type="submission" date="2023-03" db="EMBL/GenBank/DDBJ databases">
        <title>Massive genome expansion in bonnet fungi (Mycena s.s.) driven by repeated elements and novel gene families across ecological guilds.</title>
        <authorList>
            <consortium name="Lawrence Berkeley National Laboratory"/>
            <person name="Harder C.B."/>
            <person name="Miyauchi S."/>
            <person name="Viragh M."/>
            <person name="Kuo A."/>
            <person name="Thoen E."/>
            <person name="Andreopoulos B."/>
            <person name="Lu D."/>
            <person name="Skrede I."/>
            <person name="Drula E."/>
            <person name="Henrissat B."/>
            <person name="Morin E."/>
            <person name="Kohler A."/>
            <person name="Barry K."/>
            <person name="LaButti K."/>
            <person name="Morin E."/>
            <person name="Salamov A."/>
            <person name="Lipzen A."/>
            <person name="Mereny Z."/>
            <person name="Hegedus B."/>
            <person name="Baldrian P."/>
            <person name="Stursova M."/>
            <person name="Weitz H."/>
            <person name="Taylor A."/>
            <person name="Grigoriev I.V."/>
            <person name="Nagy L.G."/>
            <person name="Martin F."/>
            <person name="Kauserud H."/>
        </authorList>
    </citation>
    <scope>NUCLEOTIDE SEQUENCE</scope>
    <source>
        <strain evidence="2">9284</strain>
    </source>
</reference>
<feature type="region of interest" description="Disordered" evidence="1">
    <location>
        <begin position="186"/>
        <end position="216"/>
    </location>
</feature>
<name>A0AAD7FLN9_9AGAR</name>
<evidence type="ECO:0000313" key="3">
    <source>
        <dbReference type="Proteomes" id="UP001221142"/>
    </source>
</evidence>
<gene>
    <name evidence="2" type="ORF">FB45DRAFT_553269</name>
</gene>
<dbReference type="Proteomes" id="UP001221142">
    <property type="component" value="Unassembled WGS sequence"/>
</dbReference>
<dbReference type="EMBL" id="JARKIF010000009">
    <property type="protein sequence ID" value="KAJ7630971.1"/>
    <property type="molecule type" value="Genomic_DNA"/>
</dbReference>